<dbReference type="Gene3D" id="1.10.287.130">
    <property type="match status" value="1"/>
</dbReference>
<dbReference type="InterPro" id="IPR001789">
    <property type="entry name" value="Sig_transdc_resp-reg_receiver"/>
</dbReference>
<feature type="modified residue" description="4-aspartylphosphate" evidence="2">
    <location>
        <position position="52"/>
    </location>
</feature>
<protein>
    <submittedName>
        <fullName evidence="5">Response regulator</fullName>
    </submittedName>
</protein>
<dbReference type="Proteomes" id="UP000697710">
    <property type="component" value="Unassembled WGS sequence"/>
</dbReference>
<accession>A0A956M3A1</accession>
<dbReference type="InterPro" id="IPR005467">
    <property type="entry name" value="His_kinase_dom"/>
</dbReference>
<sequence length="357" mass="39138">MKHRILAVDDDPMIQGITSELLGYDYDLELVSNGEEAIARIARFRPELVLLDLRLPGIDGYEVCARIKEQSPFVKVILVSGNSLAVERLRGYECGADDYVTKPFDPHELLAKVRVFLRLSFAEEIGQLKSNLITLLAHETRTPLTRVLSSAQLLQGGDFDDSGHTQADLIDIIVRGTQRLNTIFEKSMALFREQATDADPEVLEELDLLMLVRSEAKRVLPLQTTVAIEVTGTPAIVRGNEAALRKAIGILLDQALERSSGSQSVVVEVSSREGHALLDVLDRGPAPQATDLSQIFELFTTPEIQHHSTEADLDRPICSAIIRRHGGSVIACLPHGGGLLCQVSLPLADGQELRDVS</sequence>
<dbReference type="PANTHER" id="PTHR43547:SF2">
    <property type="entry name" value="HYBRID SIGNAL TRANSDUCTION HISTIDINE KINASE C"/>
    <property type="match status" value="1"/>
</dbReference>
<evidence type="ECO:0000256" key="1">
    <source>
        <dbReference type="ARBA" id="ARBA00022553"/>
    </source>
</evidence>
<evidence type="ECO:0000313" key="5">
    <source>
        <dbReference type="EMBL" id="MCA9730299.1"/>
    </source>
</evidence>
<reference evidence="5" key="2">
    <citation type="journal article" date="2021" name="Microbiome">
        <title>Successional dynamics and alternative stable states in a saline activated sludge microbial community over 9 years.</title>
        <authorList>
            <person name="Wang Y."/>
            <person name="Ye J."/>
            <person name="Ju F."/>
            <person name="Liu L."/>
            <person name="Boyd J.A."/>
            <person name="Deng Y."/>
            <person name="Parks D.H."/>
            <person name="Jiang X."/>
            <person name="Yin X."/>
            <person name="Woodcroft B.J."/>
            <person name="Tyson G.W."/>
            <person name="Hugenholtz P."/>
            <person name="Polz M.F."/>
            <person name="Zhang T."/>
        </authorList>
    </citation>
    <scope>NUCLEOTIDE SEQUENCE</scope>
    <source>
        <strain evidence="5">HKST-UBA01</strain>
    </source>
</reference>
<dbReference type="InterPro" id="IPR003594">
    <property type="entry name" value="HATPase_dom"/>
</dbReference>
<dbReference type="PROSITE" id="PS50110">
    <property type="entry name" value="RESPONSE_REGULATORY"/>
    <property type="match status" value="1"/>
</dbReference>
<dbReference type="SUPFAM" id="SSF55874">
    <property type="entry name" value="ATPase domain of HSP90 chaperone/DNA topoisomerase II/histidine kinase"/>
    <property type="match status" value="1"/>
</dbReference>
<dbReference type="Gene3D" id="3.40.50.2300">
    <property type="match status" value="1"/>
</dbReference>
<dbReference type="Pfam" id="PF00512">
    <property type="entry name" value="HisKA"/>
    <property type="match status" value="1"/>
</dbReference>
<dbReference type="PROSITE" id="PS50109">
    <property type="entry name" value="HIS_KIN"/>
    <property type="match status" value="1"/>
</dbReference>
<dbReference type="CDD" id="cd00082">
    <property type="entry name" value="HisKA"/>
    <property type="match status" value="1"/>
</dbReference>
<dbReference type="SUPFAM" id="SSF47384">
    <property type="entry name" value="Homodimeric domain of signal transducing histidine kinase"/>
    <property type="match status" value="1"/>
</dbReference>
<gene>
    <name evidence="5" type="ORF">KC729_21640</name>
</gene>
<dbReference type="SMART" id="SM00448">
    <property type="entry name" value="REC"/>
    <property type="match status" value="1"/>
</dbReference>
<comment type="caution">
    <text evidence="5">The sequence shown here is derived from an EMBL/GenBank/DDBJ whole genome shotgun (WGS) entry which is preliminary data.</text>
</comment>
<evidence type="ECO:0000259" key="4">
    <source>
        <dbReference type="PROSITE" id="PS50110"/>
    </source>
</evidence>
<dbReference type="GO" id="GO:0000155">
    <property type="term" value="F:phosphorelay sensor kinase activity"/>
    <property type="evidence" value="ECO:0007669"/>
    <property type="project" value="InterPro"/>
</dbReference>
<dbReference type="InterPro" id="IPR036890">
    <property type="entry name" value="HATPase_C_sf"/>
</dbReference>
<reference evidence="5" key="1">
    <citation type="submission" date="2020-04" db="EMBL/GenBank/DDBJ databases">
        <authorList>
            <person name="Zhang T."/>
        </authorList>
    </citation>
    <scope>NUCLEOTIDE SEQUENCE</scope>
    <source>
        <strain evidence="5">HKST-UBA01</strain>
    </source>
</reference>
<feature type="domain" description="Histidine kinase" evidence="3">
    <location>
        <begin position="135"/>
        <end position="349"/>
    </location>
</feature>
<evidence type="ECO:0000259" key="3">
    <source>
        <dbReference type="PROSITE" id="PS50109"/>
    </source>
</evidence>
<name>A0A956M3A1_UNCEI</name>
<keyword evidence="1 2" id="KW-0597">Phosphoprotein</keyword>
<dbReference type="Pfam" id="PF00072">
    <property type="entry name" value="Response_reg"/>
    <property type="match status" value="1"/>
</dbReference>
<dbReference type="CDD" id="cd17574">
    <property type="entry name" value="REC_OmpR"/>
    <property type="match status" value="1"/>
</dbReference>
<dbReference type="Gene3D" id="3.30.565.10">
    <property type="entry name" value="Histidine kinase-like ATPase, C-terminal domain"/>
    <property type="match status" value="1"/>
</dbReference>
<dbReference type="InterPro" id="IPR036097">
    <property type="entry name" value="HisK_dim/P_sf"/>
</dbReference>
<evidence type="ECO:0000313" key="6">
    <source>
        <dbReference type="Proteomes" id="UP000697710"/>
    </source>
</evidence>
<dbReference type="InterPro" id="IPR011006">
    <property type="entry name" value="CheY-like_superfamily"/>
</dbReference>
<feature type="domain" description="Response regulatory" evidence="4">
    <location>
        <begin position="4"/>
        <end position="117"/>
    </location>
</feature>
<dbReference type="SMART" id="SM00388">
    <property type="entry name" value="HisKA"/>
    <property type="match status" value="1"/>
</dbReference>
<evidence type="ECO:0000256" key="2">
    <source>
        <dbReference type="PROSITE-ProRule" id="PRU00169"/>
    </source>
</evidence>
<dbReference type="AlphaFoldDB" id="A0A956M3A1"/>
<dbReference type="InterPro" id="IPR003661">
    <property type="entry name" value="HisK_dim/P_dom"/>
</dbReference>
<proteinExistence type="predicted"/>
<dbReference type="SUPFAM" id="SSF52172">
    <property type="entry name" value="CheY-like"/>
    <property type="match status" value="1"/>
</dbReference>
<dbReference type="PANTHER" id="PTHR43547">
    <property type="entry name" value="TWO-COMPONENT HISTIDINE KINASE"/>
    <property type="match status" value="1"/>
</dbReference>
<dbReference type="Pfam" id="PF02518">
    <property type="entry name" value="HATPase_c"/>
    <property type="match status" value="1"/>
</dbReference>
<dbReference type="EMBL" id="JAGQHR010001096">
    <property type="protein sequence ID" value="MCA9730299.1"/>
    <property type="molecule type" value="Genomic_DNA"/>
</dbReference>
<organism evidence="5 6">
    <name type="scientific">Eiseniibacteriota bacterium</name>
    <dbReference type="NCBI Taxonomy" id="2212470"/>
    <lineage>
        <taxon>Bacteria</taxon>
        <taxon>Candidatus Eiseniibacteriota</taxon>
    </lineage>
</organism>